<dbReference type="CDD" id="cd06261">
    <property type="entry name" value="TM_PBP2"/>
    <property type="match status" value="1"/>
</dbReference>
<evidence type="ECO:0000256" key="3">
    <source>
        <dbReference type="ARBA" id="ARBA00022475"/>
    </source>
</evidence>
<dbReference type="SUPFAM" id="SSF160964">
    <property type="entry name" value="MalF N-terminal region-like"/>
    <property type="match status" value="1"/>
</dbReference>
<dbReference type="KEGG" id="pnd:Pla175_36390"/>
<evidence type="ECO:0000259" key="8">
    <source>
        <dbReference type="PROSITE" id="PS50928"/>
    </source>
</evidence>
<dbReference type="RefSeq" id="WP_145288312.1">
    <property type="nucleotide sequence ID" value="NZ_CP036291.1"/>
</dbReference>
<dbReference type="PANTHER" id="PTHR30193:SF41">
    <property type="entry name" value="DIACETYLCHITOBIOSE UPTAKE SYSTEM PERMEASE PROTEIN NGCF"/>
    <property type="match status" value="1"/>
</dbReference>
<feature type="transmembrane region" description="Helical" evidence="7">
    <location>
        <begin position="586"/>
        <end position="610"/>
    </location>
</feature>
<keyword evidence="2 7" id="KW-0813">Transport</keyword>
<dbReference type="Gene3D" id="3.40.190.10">
    <property type="entry name" value="Periplasmic binding protein-like II"/>
    <property type="match status" value="2"/>
</dbReference>
<gene>
    <name evidence="9" type="primary">malF</name>
    <name evidence="9" type="ORF">Pla175_36390</name>
</gene>
<feature type="transmembrane region" description="Helical" evidence="7">
    <location>
        <begin position="431"/>
        <end position="455"/>
    </location>
</feature>
<evidence type="ECO:0000256" key="7">
    <source>
        <dbReference type="RuleBase" id="RU363032"/>
    </source>
</evidence>
<evidence type="ECO:0000256" key="5">
    <source>
        <dbReference type="ARBA" id="ARBA00022989"/>
    </source>
</evidence>
<evidence type="ECO:0000256" key="6">
    <source>
        <dbReference type="ARBA" id="ARBA00023136"/>
    </source>
</evidence>
<feature type="transmembrane region" description="Helical" evidence="7">
    <location>
        <begin position="530"/>
        <end position="547"/>
    </location>
</feature>
<keyword evidence="4 7" id="KW-0812">Transmembrane</keyword>
<dbReference type="Proteomes" id="UP000317429">
    <property type="component" value="Chromosome"/>
</dbReference>
<feature type="transmembrane region" description="Helical" evidence="7">
    <location>
        <begin position="631"/>
        <end position="656"/>
    </location>
</feature>
<organism evidence="9 10">
    <name type="scientific">Pirellulimonas nuda</name>
    <dbReference type="NCBI Taxonomy" id="2528009"/>
    <lineage>
        <taxon>Bacteria</taxon>
        <taxon>Pseudomonadati</taxon>
        <taxon>Planctomycetota</taxon>
        <taxon>Planctomycetia</taxon>
        <taxon>Pirellulales</taxon>
        <taxon>Lacipirellulaceae</taxon>
        <taxon>Pirellulimonas</taxon>
    </lineage>
</organism>
<dbReference type="PROSITE" id="PS50928">
    <property type="entry name" value="ABC_TM1"/>
    <property type="match status" value="1"/>
</dbReference>
<keyword evidence="3" id="KW-1003">Cell membrane</keyword>
<feature type="transmembrane region" description="Helical" evidence="7">
    <location>
        <begin position="401"/>
        <end position="419"/>
    </location>
</feature>
<dbReference type="SUPFAM" id="SSF53850">
    <property type="entry name" value="Periplasmic binding protein-like II"/>
    <property type="match status" value="1"/>
</dbReference>
<dbReference type="InterPro" id="IPR035277">
    <property type="entry name" value="MalF_N"/>
</dbReference>
<dbReference type="OrthoDB" id="266229at2"/>
<evidence type="ECO:0000256" key="2">
    <source>
        <dbReference type="ARBA" id="ARBA00022448"/>
    </source>
</evidence>
<evidence type="ECO:0000256" key="1">
    <source>
        <dbReference type="ARBA" id="ARBA00004651"/>
    </source>
</evidence>
<feature type="domain" description="ABC transmembrane type-1" evidence="8">
    <location>
        <begin position="493"/>
        <end position="713"/>
    </location>
</feature>
<evidence type="ECO:0000313" key="10">
    <source>
        <dbReference type="Proteomes" id="UP000317429"/>
    </source>
</evidence>
<dbReference type="InterPro" id="IPR051393">
    <property type="entry name" value="ABC_transporter_permease"/>
</dbReference>
<dbReference type="PANTHER" id="PTHR30193">
    <property type="entry name" value="ABC TRANSPORTER PERMEASE PROTEIN"/>
    <property type="match status" value="1"/>
</dbReference>
<dbReference type="AlphaFoldDB" id="A0A518DFI2"/>
<dbReference type="InterPro" id="IPR000515">
    <property type="entry name" value="MetI-like"/>
</dbReference>
<dbReference type="Pfam" id="PF00528">
    <property type="entry name" value="BPD_transp_1"/>
    <property type="match status" value="1"/>
</dbReference>
<dbReference type="Pfam" id="PF13416">
    <property type="entry name" value="SBP_bac_8"/>
    <property type="match status" value="1"/>
</dbReference>
<evidence type="ECO:0000256" key="4">
    <source>
        <dbReference type="ARBA" id="ARBA00022692"/>
    </source>
</evidence>
<dbReference type="InterPro" id="IPR035906">
    <property type="entry name" value="MetI-like_sf"/>
</dbReference>
<proteinExistence type="inferred from homology"/>
<accession>A0A518DFI2</accession>
<dbReference type="Gene3D" id="1.10.3720.10">
    <property type="entry name" value="MetI-like"/>
    <property type="match status" value="1"/>
</dbReference>
<protein>
    <submittedName>
        <fullName evidence="9">Maltose transport system permease protein MalF</fullName>
    </submittedName>
</protein>
<name>A0A518DFI2_9BACT</name>
<comment type="similarity">
    <text evidence="7">Belongs to the binding-protein-dependent transport system permease family.</text>
</comment>
<keyword evidence="10" id="KW-1185">Reference proteome</keyword>
<reference evidence="9 10" key="1">
    <citation type="submission" date="2019-02" db="EMBL/GenBank/DDBJ databases">
        <title>Deep-cultivation of Planctomycetes and their phenomic and genomic characterization uncovers novel biology.</title>
        <authorList>
            <person name="Wiegand S."/>
            <person name="Jogler M."/>
            <person name="Boedeker C."/>
            <person name="Pinto D."/>
            <person name="Vollmers J."/>
            <person name="Rivas-Marin E."/>
            <person name="Kohn T."/>
            <person name="Peeters S.H."/>
            <person name="Heuer A."/>
            <person name="Rast P."/>
            <person name="Oberbeckmann S."/>
            <person name="Bunk B."/>
            <person name="Jeske O."/>
            <person name="Meyerdierks A."/>
            <person name="Storesund J.E."/>
            <person name="Kallscheuer N."/>
            <person name="Luecker S."/>
            <person name="Lage O.M."/>
            <person name="Pohl T."/>
            <person name="Merkel B.J."/>
            <person name="Hornburger P."/>
            <person name="Mueller R.-W."/>
            <person name="Bruemmer F."/>
            <person name="Labrenz M."/>
            <person name="Spormann A.M."/>
            <person name="Op den Camp H."/>
            <person name="Overmann J."/>
            <person name="Amann R."/>
            <person name="Jetten M.S.M."/>
            <person name="Mascher T."/>
            <person name="Medema M.H."/>
            <person name="Devos D.P."/>
            <person name="Kaster A.-K."/>
            <person name="Ovreas L."/>
            <person name="Rohde M."/>
            <person name="Galperin M.Y."/>
            <person name="Jogler C."/>
        </authorList>
    </citation>
    <scope>NUCLEOTIDE SEQUENCE [LARGE SCALE GENOMIC DNA]</scope>
    <source>
        <strain evidence="9 10">Pla175</strain>
    </source>
</reference>
<keyword evidence="5 7" id="KW-1133">Transmembrane helix</keyword>
<evidence type="ECO:0000313" key="9">
    <source>
        <dbReference type="EMBL" id="QDU90237.1"/>
    </source>
</evidence>
<keyword evidence="6 7" id="KW-0472">Membrane</keyword>
<sequence>MRPGDAEVLEARIAAFEQQHPRVRVRSLYKETEELRSGLESAVLVGRGPDVVFGPSDVIGVYHTIGALRDLAEFFTAEELADFDPRAVVSLPAKESPDRDNLLMLGDRFGNHLALVYDRRRVPSAPKSTDELVALAEANTIDADSDGRPERYGLVWNYREPFFAVPFLTGYGAWVFADKREDGRPVPTLDTPESVAAYRFVSGLREKGLLPRSADYEGAASLFLEGKVAMLIDGDWSWQKYASAPGIDAAVAPLPVVSETGLPMAPMVAPRGYSLTVASAGAGRDAGVDLIRFLINEDSQRIALEEQRTVPSRLSVRAEARELNDPILTASLAQLEVGRLMPTDVELRVIWDSMRPHYQSLMAGRMTPEQAAAAMQAEAVSNIQRLLVPVAKDWSALPVKVMGVASLAALAIAAVWVAVRVTRDFSRNRLAYLFVAPSVALIFATVLFPLAYNIVLSFSNMSLSRFHDWEVVGVGNYADIFFGRQSGAFWGVLGKTIAWTVINVFFHVTLGVMLALALNGPIRGKPIYRLLLVIPWAVPAYITALTWRGMFDAEFGSASQLATAVNRWLPGFLQLPEVWLTEPGPAFAACIIANVWLGFPFMMIVALGGLQGIPQELYEAATIDRASRWQQFWNITVPMLRPVMLPAVTLGAVWTFNNLNIVWLVSNGGEPSDKTHILVSYVYKAVFNLYQYGYGAALSMVIFGMLLGFSMLFLSRTRATEGVT</sequence>
<dbReference type="GO" id="GO:0055085">
    <property type="term" value="P:transmembrane transport"/>
    <property type="evidence" value="ECO:0007669"/>
    <property type="project" value="InterPro"/>
</dbReference>
<dbReference type="Gene3D" id="1.20.58.370">
    <property type="entry name" value="MalF N-terminal region-like"/>
    <property type="match status" value="1"/>
</dbReference>
<feature type="transmembrane region" description="Helical" evidence="7">
    <location>
        <begin position="497"/>
        <end position="518"/>
    </location>
</feature>
<comment type="subcellular location">
    <subcellularLocation>
        <location evidence="1 7">Cell membrane</location>
        <topology evidence="1 7">Multi-pass membrane protein</topology>
    </subcellularLocation>
</comment>
<dbReference type="InterPro" id="IPR006059">
    <property type="entry name" value="SBP"/>
</dbReference>
<feature type="transmembrane region" description="Helical" evidence="7">
    <location>
        <begin position="692"/>
        <end position="714"/>
    </location>
</feature>
<dbReference type="GO" id="GO:0005886">
    <property type="term" value="C:plasma membrane"/>
    <property type="evidence" value="ECO:0007669"/>
    <property type="project" value="UniProtKB-SubCell"/>
</dbReference>
<dbReference type="EMBL" id="CP036291">
    <property type="protein sequence ID" value="QDU90237.1"/>
    <property type="molecule type" value="Genomic_DNA"/>
</dbReference>
<dbReference type="SUPFAM" id="SSF161098">
    <property type="entry name" value="MetI-like"/>
    <property type="match status" value="1"/>
</dbReference>